<dbReference type="AlphaFoldDB" id="A0A068VBZ3"/>
<protein>
    <submittedName>
        <fullName evidence="2">Uncharacterized protein</fullName>
    </submittedName>
</protein>
<feature type="transmembrane region" description="Helical" evidence="1">
    <location>
        <begin position="12"/>
        <end position="29"/>
    </location>
</feature>
<evidence type="ECO:0000256" key="1">
    <source>
        <dbReference type="SAM" id="Phobius"/>
    </source>
</evidence>
<evidence type="ECO:0000313" key="2">
    <source>
        <dbReference type="EMBL" id="CDP18236.1"/>
    </source>
</evidence>
<accession>A0A068VBZ3</accession>
<gene>
    <name evidence="2" type="ORF">GSCOC_T00011797001</name>
</gene>
<proteinExistence type="predicted"/>
<keyword evidence="3" id="KW-1185">Reference proteome</keyword>
<keyword evidence="1" id="KW-0812">Transmembrane</keyword>
<reference evidence="3" key="1">
    <citation type="journal article" date="2014" name="Science">
        <title>The coffee genome provides insight into the convergent evolution of caffeine biosynthesis.</title>
        <authorList>
            <person name="Denoeud F."/>
            <person name="Carretero-Paulet L."/>
            <person name="Dereeper A."/>
            <person name="Droc G."/>
            <person name="Guyot R."/>
            <person name="Pietrella M."/>
            <person name="Zheng C."/>
            <person name="Alberti A."/>
            <person name="Anthony F."/>
            <person name="Aprea G."/>
            <person name="Aury J.M."/>
            <person name="Bento P."/>
            <person name="Bernard M."/>
            <person name="Bocs S."/>
            <person name="Campa C."/>
            <person name="Cenci A."/>
            <person name="Combes M.C."/>
            <person name="Crouzillat D."/>
            <person name="Da Silva C."/>
            <person name="Daddiego L."/>
            <person name="De Bellis F."/>
            <person name="Dussert S."/>
            <person name="Garsmeur O."/>
            <person name="Gayraud T."/>
            <person name="Guignon V."/>
            <person name="Jahn K."/>
            <person name="Jamilloux V."/>
            <person name="Joet T."/>
            <person name="Labadie K."/>
            <person name="Lan T."/>
            <person name="Leclercq J."/>
            <person name="Lepelley M."/>
            <person name="Leroy T."/>
            <person name="Li L.T."/>
            <person name="Librado P."/>
            <person name="Lopez L."/>
            <person name="Munoz A."/>
            <person name="Noel B."/>
            <person name="Pallavicini A."/>
            <person name="Perrotta G."/>
            <person name="Poncet V."/>
            <person name="Pot D."/>
            <person name="Priyono X."/>
            <person name="Rigoreau M."/>
            <person name="Rouard M."/>
            <person name="Rozas J."/>
            <person name="Tranchant-Dubreuil C."/>
            <person name="VanBuren R."/>
            <person name="Zhang Q."/>
            <person name="Andrade A.C."/>
            <person name="Argout X."/>
            <person name="Bertrand B."/>
            <person name="de Kochko A."/>
            <person name="Graziosi G."/>
            <person name="Henry R.J."/>
            <person name="Jayarama X."/>
            <person name="Ming R."/>
            <person name="Nagai C."/>
            <person name="Rounsley S."/>
            <person name="Sankoff D."/>
            <person name="Giuliano G."/>
            <person name="Albert V.A."/>
            <person name="Wincker P."/>
            <person name="Lashermes P."/>
        </authorList>
    </citation>
    <scope>NUCLEOTIDE SEQUENCE [LARGE SCALE GENOMIC DNA]</scope>
    <source>
        <strain evidence="3">cv. DH200-94</strain>
    </source>
</reference>
<keyword evidence="1" id="KW-1133">Transmembrane helix</keyword>
<organism evidence="2 3">
    <name type="scientific">Coffea canephora</name>
    <name type="common">Robusta coffee</name>
    <dbReference type="NCBI Taxonomy" id="49390"/>
    <lineage>
        <taxon>Eukaryota</taxon>
        <taxon>Viridiplantae</taxon>
        <taxon>Streptophyta</taxon>
        <taxon>Embryophyta</taxon>
        <taxon>Tracheophyta</taxon>
        <taxon>Spermatophyta</taxon>
        <taxon>Magnoliopsida</taxon>
        <taxon>eudicotyledons</taxon>
        <taxon>Gunneridae</taxon>
        <taxon>Pentapetalae</taxon>
        <taxon>asterids</taxon>
        <taxon>lamiids</taxon>
        <taxon>Gentianales</taxon>
        <taxon>Rubiaceae</taxon>
        <taxon>Ixoroideae</taxon>
        <taxon>Gardenieae complex</taxon>
        <taxon>Bertiereae - Coffeeae clade</taxon>
        <taxon>Coffeeae</taxon>
        <taxon>Coffea</taxon>
    </lineage>
</organism>
<keyword evidence="1" id="KW-0472">Membrane</keyword>
<dbReference type="InParanoid" id="A0A068VBZ3"/>
<dbReference type="EMBL" id="HG739303">
    <property type="protein sequence ID" value="CDP18236.1"/>
    <property type="molecule type" value="Genomic_DNA"/>
</dbReference>
<sequence>MRATKCAKLYHYAIYLVKPAIMVIAYTIWLRN</sequence>
<dbReference type="Gramene" id="CDP18236">
    <property type="protein sequence ID" value="CDP18236"/>
    <property type="gene ID" value="GSCOC_T00011797001"/>
</dbReference>
<evidence type="ECO:0000313" key="3">
    <source>
        <dbReference type="Proteomes" id="UP000295252"/>
    </source>
</evidence>
<dbReference type="Proteomes" id="UP000295252">
    <property type="component" value="Chromosome IV"/>
</dbReference>
<name>A0A068VBZ3_COFCA</name>